<dbReference type="EMBL" id="MU825402">
    <property type="protein sequence ID" value="KAJ7392252.1"/>
    <property type="molecule type" value="Genomic_DNA"/>
</dbReference>
<organism evidence="2 3">
    <name type="scientific">Desmophyllum pertusum</name>
    <dbReference type="NCBI Taxonomy" id="174260"/>
    <lineage>
        <taxon>Eukaryota</taxon>
        <taxon>Metazoa</taxon>
        <taxon>Cnidaria</taxon>
        <taxon>Anthozoa</taxon>
        <taxon>Hexacorallia</taxon>
        <taxon>Scleractinia</taxon>
        <taxon>Caryophylliina</taxon>
        <taxon>Caryophylliidae</taxon>
        <taxon>Desmophyllum</taxon>
    </lineage>
</organism>
<protein>
    <submittedName>
        <fullName evidence="2">Uncharacterized protein</fullName>
    </submittedName>
</protein>
<evidence type="ECO:0000313" key="3">
    <source>
        <dbReference type="Proteomes" id="UP001163046"/>
    </source>
</evidence>
<sequence>MPPLSTPPHQGVTRIQCSQSLSSAGAPGKLLTSSSVPVDLSFTSWFNFTAAFILRRFFSFLQIQQDKTKVQDSLSGGLIKETKTNLLPPNSTSQGKETGTKCNILNCSFAIDTGEGDKFKELIFQENALAIFMFVNVGNATVREQKARNFEQGGGSNNVSYDLQLKQKWAWLRNQRGRFLATLPYDFDILSLTTLKRDAFSVTLGITSTPLNCYSNLSQNCLDSLIATTIIDSLSGSYGNVCVRAVHFKEGDSVIDGGYRCCERKNDSVVCDKPIENNQWIEVALRLLWASSIGFGLFAPLLFKYLPKEFKKGPRIRPKAVFARKDSEIAEAETASVDLTSPSTRPVLFALDGGMLDVLRTQTESVFFSRLSRCLFVILLSCVPLLQGFIYAYLKKGGGNFNWKIARCWRRIYYLD</sequence>
<reference evidence="2" key="1">
    <citation type="submission" date="2023-01" db="EMBL/GenBank/DDBJ databases">
        <title>Genome assembly of the deep-sea coral Lophelia pertusa.</title>
        <authorList>
            <person name="Herrera S."/>
            <person name="Cordes E."/>
        </authorList>
    </citation>
    <scope>NUCLEOTIDE SEQUENCE</scope>
    <source>
        <strain evidence="2">USNM1676648</strain>
        <tissue evidence="2">Polyp</tissue>
    </source>
</reference>
<dbReference type="Proteomes" id="UP001163046">
    <property type="component" value="Unassembled WGS sequence"/>
</dbReference>
<keyword evidence="1" id="KW-1133">Transmembrane helix</keyword>
<evidence type="ECO:0000256" key="1">
    <source>
        <dbReference type="SAM" id="Phobius"/>
    </source>
</evidence>
<comment type="caution">
    <text evidence="2">The sequence shown here is derived from an EMBL/GenBank/DDBJ whole genome shotgun (WGS) entry which is preliminary data.</text>
</comment>
<dbReference type="OrthoDB" id="5965014at2759"/>
<proteinExistence type="predicted"/>
<dbReference type="AlphaFoldDB" id="A0A9X0A2M1"/>
<keyword evidence="1" id="KW-0472">Membrane</keyword>
<evidence type="ECO:0000313" key="2">
    <source>
        <dbReference type="EMBL" id="KAJ7392252.1"/>
    </source>
</evidence>
<name>A0A9X0A2M1_9CNID</name>
<keyword evidence="3" id="KW-1185">Reference proteome</keyword>
<gene>
    <name evidence="2" type="ORF">OS493_013631</name>
</gene>
<accession>A0A9X0A2M1</accession>
<keyword evidence="1" id="KW-0812">Transmembrane</keyword>
<feature type="transmembrane region" description="Helical" evidence="1">
    <location>
        <begin position="374"/>
        <end position="394"/>
    </location>
</feature>